<dbReference type="GO" id="GO:0004497">
    <property type="term" value="F:monooxygenase activity"/>
    <property type="evidence" value="ECO:0007669"/>
    <property type="project" value="UniProtKB-KW"/>
</dbReference>
<evidence type="ECO:0000313" key="2">
    <source>
        <dbReference type="EMBL" id="KAH9376410.1"/>
    </source>
</evidence>
<dbReference type="Gene3D" id="1.10.630.10">
    <property type="entry name" value="Cytochrome P450"/>
    <property type="match status" value="1"/>
</dbReference>
<sequence>MMPILKTSTDTFLGVVNGFVESGRQANVYRLYQRFAMDYLARAVFGIDNNLQEGPERTTPKEATEMLQGKISGTLSFISRK</sequence>
<dbReference type="GO" id="GO:0020037">
    <property type="term" value="F:heme binding"/>
    <property type="evidence" value="ECO:0007669"/>
    <property type="project" value="InterPro"/>
</dbReference>
<keyword evidence="3" id="KW-1185">Reference proteome</keyword>
<dbReference type="SUPFAM" id="SSF48264">
    <property type="entry name" value="Cytochrome P450"/>
    <property type="match status" value="1"/>
</dbReference>
<protein>
    <submittedName>
        <fullName evidence="2">Uncharacterized protein</fullName>
    </submittedName>
</protein>
<dbReference type="OrthoDB" id="6485102at2759"/>
<dbReference type="EMBL" id="JABSTR010000008">
    <property type="protein sequence ID" value="KAH9376410.1"/>
    <property type="molecule type" value="Genomic_DNA"/>
</dbReference>
<dbReference type="AlphaFoldDB" id="A0A9J6GMD5"/>
<dbReference type="GO" id="GO:0016705">
    <property type="term" value="F:oxidoreductase activity, acting on paired donors, with incorporation or reduction of molecular oxygen"/>
    <property type="evidence" value="ECO:0007669"/>
    <property type="project" value="InterPro"/>
</dbReference>
<organism evidence="2 3">
    <name type="scientific">Haemaphysalis longicornis</name>
    <name type="common">Bush tick</name>
    <dbReference type="NCBI Taxonomy" id="44386"/>
    <lineage>
        <taxon>Eukaryota</taxon>
        <taxon>Metazoa</taxon>
        <taxon>Ecdysozoa</taxon>
        <taxon>Arthropoda</taxon>
        <taxon>Chelicerata</taxon>
        <taxon>Arachnida</taxon>
        <taxon>Acari</taxon>
        <taxon>Parasitiformes</taxon>
        <taxon>Ixodida</taxon>
        <taxon>Ixodoidea</taxon>
        <taxon>Ixodidae</taxon>
        <taxon>Haemaphysalinae</taxon>
        <taxon>Haemaphysalis</taxon>
    </lineage>
</organism>
<keyword evidence="1" id="KW-0560">Oxidoreductase</keyword>
<proteinExistence type="predicted"/>
<dbReference type="Proteomes" id="UP000821853">
    <property type="component" value="Unassembled WGS sequence"/>
</dbReference>
<accession>A0A9J6GMD5</accession>
<dbReference type="InterPro" id="IPR036396">
    <property type="entry name" value="Cyt_P450_sf"/>
</dbReference>
<evidence type="ECO:0000313" key="3">
    <source>
        <dbReference type="Proteomes" id="UP000821853"/>
    </source>
</evidence>
<reference evidence="2 3" key="1">
    <citation type="journal article" date="2020" name="Cell">
        <title>Large-Scale Comparative Analyses of Tick Genomes Elucidate Their Genetic Diversity and Vector Capacities.</title>
        <authorList>
            <consortium name="Tick Genome and Microbiome Consortium (TIGMIC)"/>
            <person name="Jia N."/>
            <person name="Wang J."/>
            <person name="Shi W."/>
            <person name="Du L."/>
            <person name="Sun Y."/>
            <person name="Zhan W."/>
            <person name="Jiang J.F."/>
            <person name="Wang Q."/>
            <person name="Zhang B."/>
            <person name="Ji P."/>
            <person name="Bell-Sakyi L."/>
            <person name="Cui X.M."/>
            <person name="Yuan T.T."/>
            <person name="Jiang B.G."/>
            <person name="Yang W.F."/>
            <person name="Lam T.T."/>
            <person name="Chang Q.C."/>
            <person name="Ding S.J."/>
            <person name="Wang X.J."/>
            <person name="Zhu J.G."/>
            <person name="Ruan X.D."/>
            <person name="Zhao L."/>
            <person name="Wei J.T."/>
            <person name="Ye R.Z."/>
            <person name="Que T.C."/>
            <person name="Du C.H."/>
            <person name="Zhou Y.H."/>
            <person name="Cheng J.X."/>
            <person name="Dai P.F."/>
            <person name="Guo W.B."/>
            <person name="Han X.H."/>
            <person name="Huang E.J."/>
            <person name="Li L.F."/>
            <person name="Wei W."/>
            <person name="Gao Y.C."/>
            <person name="Liu J.Z."/>
            <person name="Shao H.Z."/>
            <person name="Wang X."/>
            <person name="Wang C.C."/>
            <person name="Yang T.C."/>
            <person name="Huo Q.B."/>
            <person name="Li W."/>
            <person name="Chen H.Y."/>
            <person name="Chen S.E."/>
            <person name="Zhou L.G."/>
            <person name="Ni X.B."/>
            <person name="Tian J.H."/>
            <person name="Sheng Y."/>
            <person name="Liu T."/>
            <person name="Pan Y.S."/>
            <person name="Xia L.Y."/>
            <person name="Li J."/>
            <person name="Zhao F."/>
            <person name="Cao W.C."/>
        </authorList>
    </citation>
    <scope>NUCLEOTIDE SEQUENCE [LARGE SCALE GENOMIC DNA]</scope>
    <source>
        <strain evidence="2">HaeL-2018</strain>
    </source>
</reference>
<name>A0A9J6GMD5_HAELO</name>
<keyword evidence="1" id="KW-0503">Monooxygenase</keyword>
<dbReference type="VEuPathDB" id="VectorBase:HLOH_059437"/>
<gene>
    <name evidence="2" type="ORF">HPB48_013230</name>
</gene>
<comment type="caution">
    <text evidence="2">The sequence shown here is derived from an EMBL/GenBank/DDBJ whole genome shotgun (WGS) entry which is preliminary data.</text>
</comment>
<dbReference type="GO" id="GO:0005506">
    <property type="term" value="F:iron ion binding"/>
    <property type="evidence" value="ECO:0007669"/>
    <property type="project" value="InterPro"/>
</dbReference>
<evidence type="ECO:0000256" key="1">
    <source>
        <dbReference type="ARBA" id="ARBA00023033"/>
    </source>
</evidence>